<sequence length="179" mass="19644">MRGTVALLVLLFCLNGAWAQEESGGVRESDITQQGHSAGRGSRVREVQIKSQMTDASEKTNEQMTTSPDIWTEMKELRDMVHNLGTIVVEQREKLRNMEVRATANEAEAKEQRNTVIDLRVELMVTKNEVEEENADLTAGLSGSKSQVELQTKNAAQAAELSAIGDRVTASEAENAGNK</sequence>
<feature type="signal peptide" evidence="2">
    <location>
        <begin position="1"/>
        <end position="19"/>
    </location>
</feature>
<keyword evidence="4" id="KW-1185">Reference proteome</keyword>
<evidence type="ECO:0000313" key="4">
    <source>
        <dbReference type="Proteomes" id="UP000314982"/>
    </source>
</evidence>
<organism evidence="3 4">
    <name type="scientific">Hucho hucho</name>
    <name type="common">huchen</name>
    <dbReference type="NCBI Taxonomy" id="62062"/>
    <lineage>
        <taxon>Eukaryota</taxon>
        <taxon>Metazoa</taxon>
        <taxon>Chordata</taxon>
        <taxon>Craniata</taxon>
        <taxon>Vertebrata</taxon>
        <taxon>Euteleostomi</taxon>
        <taxon>Actinopterygii</taxon>
        <taxon>Neopterygii</taxon>
        <taxon>Teleostei</taxon>
        <taxon>Protacanthopterygii</taxon>
        <taxon>Salmoniformes</taxon>
        <taxon>Salmonidae</taxon>
        <taxon>Salmoninae</taxon>
        <taxon>Hucho</taxon>
    </lineage>
</organism>
<evidence type="ECO:0000256" key="1">
    <source>
        <dbReference type="SAM" id="MobiDB-lite"/>
    </source>
</evidence>
<accession>A0A4W5QDF5</accession>
<proteinExistence type="predicted"/>
<reference evidence="4" key="1">
    <citation type="submission" date="2018-06" db="EMBL/GenBank/DDBJ databases">
        <title>Genome assembly of Danube salmon.</title>
        <authorList>
            <person name="Macqueen D.J."/>
            <person name="Gundappa M.K."/>
        </authorList>
    </citation>
    <scope>NUCLEOTIDE SEQUENCE [LARGE SCALE GENOMIC DNA]</scope>
</reference>
<dbReference type="STRING" id="62062.ENSHHUP00000075376"/>
<name>A0A4W5QDF5_9TELE</name>
<dbReference type="Proteomes" id="UP000314982">
    <property type="component" value="Unassembled WGS sequence"/>
</dbReference>
<reference evidence="3" key="2">
    <citation type="submission" date="2025-08" db="UniProtKB">
        <authorList>
            <consortium name="Ensembl"/>
        </authorList>
    </citation>
    <scope>IDENTIFICATION</scope>
</reference>
<feature type="chain" id="PRO_5021257007" evidence="2">
    <location>
        <begin position="20"/>
        <end position="179"/>
    </location>
</feature>
<dbReference type="AlphaFoldDB" id="A0A4W5QDF5"/>
<evidence type="ECO:0000313" key="3">
    <source>
        <dbReference type="Ensembl" id="ENSHHUP00000075376.1"/>
    </source>
</evidence>
<feature type="region of interest" description="Disordered" evidence="1">
    <location>
        <begin position="23"/>
        <end position="44"/>
    </location>
</feature>
<keyword evidence="2" id="KW-0732">Signal</keyword>
<dbReference type="Ensembl" id="ENSHHUT00000077849.1">
    <property type="protein sequence ID" value="ENSHHUP00000075376.1"/>
    <property type="gene ID" value="ENSHHUG00000044168.1"/>
</dbReference>
<protein>
    <submittedName>
        <fullName evidence="3">Uncharacterized protein</fullName>
    </submittedName>
</protein>
<dbReference type="GeneTree" id="ENSGT01060000251227"/>
<reference evidence="3" key="3">
    <citation type="submission" date="2025-09" db="UniProtKB">
        <authorList>
            <consortium name="Ensembl"/>
        </authorList>
    </citation>
    <scope>IDENTIFICATION</scope>
</reference>
<evidence type="ECO:0000256" key="2">
    <source>
        <dbReference type="SAM" id="SignalP"/>
    </source>
</evidence>